<dbReference type="Gene3D" id="1.25.40.10">
    <property type="entry name" value="Tetratricopeptide repeat domain"/>
    <property type="match status" value="1"/>
</dbReference>
<evidence type="ECO:0000313" key="2">
    <source>
        <dbReference type="Proteomes" id="UP000075391"/>
    </source>
</evidence>
<dbReference type="AlphaFoldDB" id="A0A150WUU8"/>
<proteinExistence type="predicted"/>
<dbReference type="InterPro" id="IPR011990">
    <property type="entry name" value="TPR-like_helical_dom_sf"/>
</dbReference>
<dbReference type="Proteomes" id="UP000075391">
    <property type="component" value="Unassembled WGS sequence"/>
</dbReference>
<evidence type="ECO:0000313" key="1">
    <source>
        <dbReference type="EMBL" id="KYG70223.1"/>
    </source>
</evidence>
<protein>
    <submittedName>
        <fullName evidence="1">Uncharacterized protein</fullName>
    </submittedName>
</protein>
<gene>
    <name evidence="1" type="ORF">AZI85_13825</name>
</gene>
<name>A0A150WUU8_BDEBC</name>
<dbReference type="EMBL" id="LUKF01000002">
    <property type="protein sequence ID" value="KYG70223.1"/>
    <property type="molecule type" value="Genomic_DNA"/>
</dbReference>
<reference evidence="1 2" key="1">
    <citation type="submission" date="2016-03" db="EMBL/GenBank/DDBJ databases">
        <authorList>
            <person name="Ploux O."/>
        </authorList>
    </citation>
    <scope>NUCLEOTIDE SEQUENCE [LARGE SCALE GENOMIC DNA]</scope>
    <source>
        <strain evidence="1 2">BER2</strain>
    </source>
</reference>
<organism evidence="1 2">
    <name type="scientific">Bdellovibrio bacteriovorus</name>
    <dbReference type="NCBI Taxonomy" id="959"/>
    <lineage>
        <taxon>Bacteria</taxon>
        <taxon>Pseudomonadati</taxon>
        <taxon>Bdellovibrionota</taxon>
        <taxon>Bdellovibrionia</taxon>
        <taxon>Bdellovibrionales</taxon>
        <taxon>Pseudobdellovibrionaceae</taxon>
        <taxon>Bdellovibrio</taxon>
    </lineage>
</organism>
<accession>A0A150WUU8</accession>
<dbReference type="OrthoDB" id="5289434at2"/>
<sequence>MSTYVELEIQNLLNEGTDLQQASERLIQNLESSSEGLTLDNVTALAKFLIHAEQPHLLIEFILRYIDNESFPIPWPYFLEALGAVSAELDEKTIKALLEGIAEDGAESEAGRSLALKDLIPELGEWRGNRKYQIHKDYLNNKRQLLDQLITLRTQQLYEQEKHLLQRLQKLYPGDADIRSEVNEHKQRYALEILQRRTPKARTVKPEDFSPKDPEVEKAMSALMQSLHEHAAQNPDMAFDFAVAAFMMENYEASLSLLGLSEESDSLLWFRLEVLLKCRRFVELLNELSQTEIIFAHEPETFFATAYLRAQALWGLGQKHTAIEVMEGLLASRPHYRAASALLSIWSGQ</sequence>
<comment type="caution">
    <text evidence="1">The sequence shown here is derived from an EMBL/GenBank/DDBJ whole genome shotgun (WGS) entry which is preliminary data.</text>
</comment>
<dbReference type="RefSeq" id="WP_063242712.1">
    <property type="nucleotide sequence ID" value="NZ_CP168967.1"/>
</dbReference>